<name>A0A8X8YNN3_SALSN</name>
<organism evidence="1">
    <name type="scientific">Salvia splendens</name>
    <name type="common">Scarlet sage</name>
    <dbReference type="NCBI Taxonomy" id="180675"/>
    <lineage>
        <taxon>Eukaryota</taxon>
        <taxon>Viridiplantae</taxon>
        <taxon>Streptophyta</taxon>
        <taxon>Embryophyta</taxon>
        <taxon>Tracheophyta</taxon>
        <taxon>Spermatophyta</taxon>
        <taxon>Magnoliopsida</taxon>
        <taxon>eudicotyledons</taxon>
        <taxon>Gunneridae</taxon>
        <taxon>Pentapetalae</taxon>
        <taxon>asterids</taxon>
        <taxon>lamiids</taxon>
        <taxon>Lamiales</taxon>
        <taxon>Lamiaceae</taxon>
        <taxon>Nepetoideae</taxon>
        <taxon>Mentheae</taxon>
        <taxon>Salviinae</taxon>
        <taxon>Salvia</taxon>
        <taxon>Salvia subgen. Calosphace</taxon>
        <taxon>core Calosphace</taxon>
    </lineage>
</organism>
<dbReference type="GO" id="GO:0048367">
    <property type="term" value="P:shoot system development"/>
    <property type="evidence" value="ECO:0007669"/>
    <property type="project" value="InterPro"/>
</dbReference>
<dbReference type="GO" id="GO:0048364">
    <property type="term" value="P:root development"/>
    <property type="evidence" value="ECO:0007669"/>
    <property type="project" value="InterPro"/>
</dbReference>
<gene>
    <name evidence="1" type="ORF">SASPL_100159</name>
</gene>
<protein>
    <submittedName>
        <fullName evidence="1">Uncharacterized protein</fullName>
    </submittedName>
</protein>
<reference evidence="1" key="2">
    <citation type="submission" date="2020-08" db="EMBL/GenBank/DDBJ databases">
        <title>Plant Genome Project.</title>
        <authorList>
            <person name="Zhang R.-G."/>
        </authorList>
    </citation>
    <scope>NUCLEOTIDE SEQUENCE</scope>
    <source>
        <strain evidence="1">Huo1</strain>
        <tissue evidence="1">Leaf</tissue>
    </source>
</reference>
<evidence type="ECO:0000313" key="2">
    <source>
        <dbReference type="Proteomes" id="UP000298416"/>
    </source>
</evidence>
<dbReference type="Proteomes" id="UP000298416">
    <property type="component" value="Unassembled WGS sequence"/>
</dbReference>
<reference evidence="1" key="1">
    <citation type="submission" date="2018-01" db="EMBL/GenBank/DDBJ databases">
        <authorList>
            <person name="Mao J.F."/>
        </authorList>
    </citation>
    <scope>NUCLEOTIDE SEQUENCE</scope>
    <source>
        <strain evidence="1">Huo1</strain>
        <tissue evidence="1">Leaf</tissue>
    </source>
</reference>
<dbReference type="EMBL" id="PNBA02000001">
    <property type="protein sequence ID" value="KAG6435289.1"/>
    <property type="molecule type" value="Genomic_DNA"/>
</dbReference>
<dbReference type="PANTHER" id="PTHR33070">
    <property type="entry name" value="OS06G0725500 PROTEIN"/>
    <property type="match status" value="1"/>
</dbReference>
<dbReference type="PANTHER" id="PTHR33070:SF120">
    <property type="entry name" value="EXPRESSED PROTEIN"/>
    <property type="match status" value="1"/>
</dbReference>
<comment type="caution">
    <text evidence="1">The sequence shown here is derived from an EMBL/GenBank/DDBJ whole genome shotgun (WGS) entry which is preliminary data.</text>
</comment>
<dbReference type="AlphaFoldDB" id="A0A8X8YNN3"/>
<sequence length="237" mass="26411">MDIRSISLPSRLHPTQFEAQLDKLKSISLTSNTIISSLATLAELYNNSINNNLTQRSIDHALDESVALLDCCSSIREVAQMAKESARALQSALRRNAAFQNGVASYAESRKRVKKCVKKSLKALKKFKASDVLRGVTVGVFRSALLFFFFSSSSLSFSVRSRVVRNKCEHRDDQGVVNEVGCVDLALRNIGGFDKERVMVSLQNLDCCVDGIEEGLERVFRELVRSRVNLLNIVTNH</sequence>
<dbReference type="InterPro" id="IPR004320">
    <property type="entry name" value="BPS1_pln"/>
</dbReference>
<accession>A0A8X8YNN3</accession>
<proteinExistence type="predicted"/>
<keyword evidence="2" id="KW-1185">Reference proteome</keyword>
<evidence type="ECO:0000313" key="1">
    <source>
        <dbReference type="EMBL" id="KAG6435289.1"/>
    </source>
</evidence>
<dbReference type="Pfam" id="PF03087">
    <property type="entry name" value="BPS1"/>
    <property type="match status" value="1"/>
</dbReference>